<feature type="domain" description="Glutaredoxin" evidence="1">
    <location>
        <begin position="6"/>
        <end position="64"/>
    </location>
</feature>
<dbReference type="OrthoDB" id="9795531at2"/>
<accession>A0A6A8DEG7</accession>
<evidence type="ECO:0000313" key="3">
    <source>
        <dbReference type="Proteomes" id="UP000799092"/>
    </source>
</evidence>
<comment type="caution">
    <text evidence="2">The sequence shown here is derived from an EMBL/GenBank/DDBJ whole genome shotgun (WGS) entry which is preliminary data.</text>
</comment>
<dbReference type="EMBL" id="WJNG01000011">
    <property type="protein sequence ID" value="MRH43640.1"/>
    <property type="molecule type" value="Genomic_DNA"/>
</dbReference>
<evidence type="ECO:0000313" key="2">
    <source>
        <dbReference type="EMBL" id="MRH43640.1"/>
    </source>
</evidence>
<dbReference type="Pfam" id="PF00462">
    <property type="entry name" value="Glutaredoxin"/>
    <property type="match status" value="1"/>
</dbReference>
<sequence length="92" mass="10612">MTNHDVVVYVSSNCKQCEQVLSLLDDWGVTYQEINTSKDRDYMKELQKNNIYGTPATFIGNEIVLGLQKNKLKRELGLEANKTFLYTSSFNR</sequence>
<evidence type="ECO:0000259" key="1">
    <source>
        <dbReference type="Pfam" id="PF00462"/>
    </source>
</evidence>
<gene>
    <name evidence="2" type="ORF">GH741_13260</name>
</gene>
<proteinExistence type="predicted"/>
<dbReference type="CDD" id="cd02976">
    <property type="entry name" value="NrdH"/>
    <property type="match status" value="1"/>
</dbReference>
<organism evidence="2 3">
    <name type="scientific">Aquibacillus halophilus</name>
    <dbReference type="NCBI Taxonomy" id="930132"/>
    <lineage>
        <taxon>Bacteria</taxon>
        <taxon>Bacillati</taxon>
        <taxon>Bacillota</taxon>
        <taxon>Bacilli</taxon>
        <taxon>Bacillales</taxon>
        <taxon>Bacillaceae</taxon>
        <taxon>Aquibacillus</taxon>
    </lineage>
</organism>
<dbReference type="Proteomes" id="UP000799092">
    <property type="component" value="Unassembled WGS sequence"/>
</dbReference>
<dbReference type="AlphaFoldDB" id="A0A6A8DEG7"/>
<dbReference type="Gene3D" id="3.40.30.10">
    <property type="entry name" value="Glutaredoxin"/>
    <property type="match status" value="1"/>
</dbReference>
<name>A0A6A8DEG7_9BACI</name>
<dbReference type="RefSeq" id="WP_153737271.1">
    <property type="nucleotide sequence ID" value="NZ_WJNG01000011.1"/>
</dbReference>
<dbReference type="SUPFAM" id="SSF52833">
    <property type="entry name" value="Thioredoxin-like"/>
    <property type="match status" value="1"/>
</dbReference>
<dbReference type="PROSITE" id="PS51354">
    <property type="entry name" value="GLUTAREDOXIN_2"/>
    <property type="match status" value="1"/>
</dbReference>
<dbReference type="InterPro" id="IPR036249">
    <property type="entry name" value="Thioredoxin-like_sf"/>
</dbReference>
<protein>
    <submittedName>
        <fullName evidence="2">Glutaredoxin family protein</fullName>
    </submittedName>
</protein>
<keyword evidence="3" id="KW-1185">Reference proteome</keyword>
<dbReference type="InterPro" id="IPR002109">
    <property type="entry name" value="Glutaredoxin"/>
</dbReference>
<reference evidence="2" key="1">
    <citation type="submission" date="2019-11" db="EMBL/GenBank/DDBJ databases">
        <authorList>
            <person name="Li J."/>
        </authorList>
    </citation>
    <scope>NUCLEOTIDE SEQUENCE</scope>
    <source>
        <strain evidence="2">B6B</strain>
    </source>
</reference>